<dbReference type="EMBL" id="FMYE01000013">
    <property type="protein sequence ID" value="SDB76793.1"/>
    <property type="molecule type" value="Genomic_DNA"/>
</dbReference>
<dbReference type="Proteomes" id="UP000183670">
    <property type="component" value="Unassembled WGS sequence"/>
</dbReference>
<proteinExistence type="predicted"/>
<dbReference type="SUPFAM" id="SSF56935">
    <property type="entry name" value="Porins"/>
    <property type="match status" value="1"/>
</dbReference>
<dbReference type="AlphaFoldDB" id="A0A1G6G4P6"/>
<evidence type="ECO:0008006" key="3">
    <source>
        <dbReference type="Google" id="ProtNLM"/>
    </source>
</evidence>
<name>A0A1G6G4P6_BACOV</name>
<dbReference type="Gene3D" id="2.40.160.10">
    <property type="entry name" value="Porin"/>
    <property type="match status" value="1"/>
</dbReference>
<gene>
    <name evidence="1" type="ORF">SAMN05192581_101322</name>
</gene>
<dbReference type="InterPro" id="IPR023614">
    <property type="entry name" value="Porin_dom_sf"/>
</dbReference>
<evidence type="ECO:0000313" key="1">
    <source>
        <dbReference type="EMBL" id="SDB76793.1"/>
    </source>
</evidence>
<accession>A0A1G6G4P6</accession>
<sequence>MKLGGALRFNYNYSDWKNGNKKRGGDFGFDVFRLNINGAYKKIILDAEYRFYTTSSGGGMLKHGWMGYQFNNNHQIQLGLTTVPFGILPYTANNYFFNINYYLGLEDDADMGIKYLYQKGHWDVAIAFFKNADILDFSEDTEASPDRYAYDIGGRNKETTQGNVRIAYRWGEKWTQEIGVSAMLGGIYNLDTKKVGSRSAFAAHYVTSYKNWNLKIQYTTYRISPINKEEESRKQVTTVAYGSSYEIAAKADTYTAALAYTFPINKGILDNIQLYNDFSMMHKYTEGFNDSFMNVTGCLLSMGPVYMYIDYALGKNQAWLGNDWNTAFAQGNPSAEWNARLNMNIGYYF</sequence>
<evidence type="ECO:0000313" key="2">
    <source>
        <dbReference type="Proteomes" id="UP000183670"/>
    </source>
</evidence>
<protein>
    <recommendedName>
        <fullName evidence="3">Phosphate-selective porin O and P</fullName>
    </recommendedName>
</protein>
<reference evidence="1 2" key="1">
    <citation type="submission" date="2016-10" db="EMBL/GenBank/DDBJ databases">
        <authorList>
            <person name="de Groot N.N."/>
        </authorList>
    </citation>
    <scope>NUCLEOTIDE SEQUENCE [LARGE SCALE GENOMIC DNA]</scope>
    <source>
        <strain evidence="1 2">NLAE-zl-C500</strain>
    </source>
</reference>
<dbReference type="RefSeq" id="WP_310793922.1">
    <property type="nucleotide sequence ID" value="NZ_FMYE01000013.1"/>
</dbReference>
<organism evidence="1 2">
    <name type="scientific">Bacteroides ovatus</name>
    <dbReference type="NCBI Taxonomy" id="28116"/>
    <lineage>
        <taxon>Bacteria</taxon>
        <taxon>Pseudomonadati</taxon>
        <taxon>Bacteroidota</taxon>
        <taxon>Bacteroidia</taxon>
        <taxon>Bacteroidales</taxon>
        <taxon>Bacteroidaceae</taxon>
        <taxon>Bacteroides</taxon>
    </lineage>
</organism>